<keyword evidence="1" id="KW-1133">Transmembrane helix</keyword>
<dbReference type="OrthoDB" id="27389at2"/>
<dbReference type="PRINTS" id="PR00633">
    <property type="entry name" value="RCCNDNSATION"/>
</dbReference>
<dbReference type="PROSITE" id="PS50012">
    <property type="entry name" value="RCC1_3"/>
    <property type="match status" value="3"/>
</dbReference>
<accession>A0A0X8H0C5</accession>
<organism evidence="2 3">
    <name type="scientific">Erysipelothrix larvae</name>
    <dbReference type="NCBI Taxonomy" id="1514105"/>
    <lineage>
        <taxon>Bacteria</taxon>
        <taxon>Bacillati</taxon>
        <taxon>Bacillota</taxon>
        <taxon>Erysipelotrichia</taxon>
        <taxon>Erysipelotrichales</taxon>
        <taxon>Erysipelotrichaceae</taxon>
        <taxon>Erysipelothrix</taxon>
    </lineage>
</organism>
<name>A0A0X8H0C5_9FIRM</name>
<dbReference type="Proteomes" id="UP000063781">
    <property type="component" value="Chromosome"/>
</dbReference>
<keyword evidence="1" id="KW-0812">Transmembrane</keyword>
<dbReference type="AlphaFoldDB" id="A0A0X8H0C5"/>
<dbReference type="Gene3D" id="2.60.40.10">
    <property type="entry name" value="Immunoglobulins"/>
    <property type="match status" value="1"/>
</dbReference>
<keyword evidence="1" id="KW-0472">Membrane</keyword>
<dbReference type="RefSeq" id="WP_067632844.1">
    <property type="nucleotide sequence ID" value="NZ_CP013213.1"/>
</dbReference>
<gene>
    <name evidence="2" type="ORF">AOC36_07105</name>
</gene>
<dbReference type="STRING" id="1514105.AOC36_07105"/>
<dbReference type="PANTHER" id="PTHR45982">
    <property type="entry name" value="REGULATOR OF CHROMOSOME CONDENSATION"/>
    <property type="match status" value="1"/>
</dbReference>
<dbReference type="InterPro" id="IPR013783">
    <property type="entry name" value="Ig-like_fold"/>
</dbReference>
<dbReference type="Pfam" id="PF00415">
    <property type="entry name" value="RCC1"/>
    <property type="match status" value="3"/>
</dbReference>
<feature type="transmembrane region" description="Helical" evidence="1">
    <location>
        <begin position="5"/>
        <end position="23"/>
    </location>
</feature>
<proteinExistence type="predicted"/>
<keyword evidence="3" id="KW-1185">Reference proteome</keyword>
<evidence type="ECO:0000256" key="1">
    <source>
        <dbReference type="SAM" id="Phobius"/>
    </source>
</evidence>
<evidence type="ECO:0000313" key="3">
    <source>
        <dbReference type="Proteomes" id="UP000063781"/>
    </source>
</evidence>
<reference evidence="2 3" key="1">
    <citation type="submission" date="2015-10" db="EMBL/GenBank/DDBJ databases">
        <title>Erysipelothrix larvae sp. LV19 isolated from the larval gut of the rhinoceros beetle, Trypoxylus dichotomus.</title>
        <authorList>
            <person name="Lim S."/>
            <person name="Kim B.-C."/>
        </authorList>
    </citation>
    <scope>NUCLEOTIDE SEQUENCE [LARGE SCALE GENOMIC DNA]</scope>
    <source>
        <strain evidence="2 3">LV19</strain>
    </source>
</reference>
<dbReference type="InterPro" id="IPR000408">
    <property type="entry name" value="Reg_chr_condens"/>
</dbReference>
<dbReference type="SUPFAM" id="SSF50985">
    <property type="entry name" value="RCC1/BLIP-II"/>
    <property type="match status" value="1"/>
</dbReference>
<dbReference type="EMBL" id="CP013213">
    <property type="protein sequence ID" value="AMC93759.1"/>
    <property type="molecule type" value="Genomic_DNA"/>
</dbReference>
<protein>
    <submittedName>
        <fullName evidence="2">Uncharacterized protein</fullName>
    </submittedName>
</protein>
<dbReference type="KEGG" id="erl:AOC36_07105"/>
<evidence type="ECO:0000313" key="2">
    <source>
        <dbReference type="EMBL" id="AMC93759.1"/>
    </source>
</evidence>
<dbReference type="InterPro" id="IPR051553">
    <property type="entry name" value="Ran_GTPase-activating"/>
</dbReference>
<sequence length="771" mass="84849">MMRKTLYSIVILSVVYFLASFFIDDVMSYLSDKEQMHLNVETSHIDVSLEDFQIGIEDNGVVSWNYQEGDAFDVSPMQNQVVHIRFNVTNQSPFDVNVDGTLTLALDSKEAKHVSNIFFLYPSTMPSSEIIDQLNQGNDTQALQVADNQPTHSGVHIPIVKGETLSASSHPGSSKTYTYKLVMSDAFHDIHTVRSIVLNTALNVGIIVDVNGKNSAQNWNTHLTQGGSIKPNPYLKRNITIEFIGDNPLYLTIGEPYTEYGAKVRNEWYETEAYQVSGIVNNQKIGWTAMKYTPTDPDFQTTVKRIVYVTDGEPPVIHAPQNPVVRFVNETLDLKDLVSVSDNRDTEARLRQKLMVYTSLGYSPKKPGTYNICYNVSDDSFLDAQEVCLDLILVAFKDVALMEHSSLALTTHGQVYSWGKNNSGQLGQGSNSEDILKPRHIESLGDVNIVDIEAGSNYAMALSDQGQLYIWGADAYGVQGNDYLHPDNLAPTPILMGETITQMHAAQHTALALNDMGEVYVWGRGASYATGVGNTMSLYSPTKMTFPNNATIQYITQGWGYGFAISTDQQLYAWGTGAQWAFLSNQTVQYSKPTNITSSLPEDINVQDIHMIKGGSAHVAILTKQGDLYTWGLDDQGQLGNGSGRSDMNAPYKVQTTVNQNAQISSIVLGEYTTVGLTSDKTAFAFGKSTNYQLGFVSNVHFPYSLCIPSNSIGVCSADDMRIIAADTSTNITAIVSETGTIYMTGSNINGELGRDTKSKHETWGEIIIVE</sequence>
<dbReference type="InterPro" id="IPR009091">
    <property type="entry name" value="RCC1/BLIP-II"/>
</dbReference>
<dbReference type="PANTHER" id="PTHR45982:SF1">
    <property type="entry name" value="REGULATOR OF CHROMOSOME CONDENSATION"/>
    <property type="match status" value="1"/>
</dbReference>
<dbReference type="Gene3D" id="2.130.10.30">
    <property type="entry name" value="Regulator of chromosome condensation 1/beta-lactamase-inhibitor protein II"/>
    <property type="match status" value="2"/>
</dbReference>